<dbReference type="AlphaFoldDB" id="A0AAW4UGB0"/>
<sequence>MAEKKKILYIVEAMGGGAFTYIVDLANVLVVCFALGADYEYTFSKRGHVAYISRVSSVETTYVTGKAVA</sequence>
<dbReference type="EMBL" id="JAJCJK010000029">
    <property type="protein sequence ID" value="MCB6939480.1"/>
    <property type="molecule type" value="Genomic_DNA"/>
</dbReference>
<dbReference type="RefSeq" id="WP_306781180.1">
    <property type="nucleotide sequence ID" value="NZ_JAJCJK010000029.1"/>
</dbReference>
<feature type="transmembrane region" description="Helical" evidence="1">
    <location>
        <begin position="7"/>
        <end position="36"/>
    </location>
</feature>
<protein>
    <submittedName>
        <fullName evidence="2">Uncharacterized protein</fullName>
    </submittedName>
</protein>
<evidence type="ECO:0000256" key="1">
    <source>
        <dbReference type="SAM" id="Phobius"/>
    </source>
</evidence>
<gene>
    <name evidence="2" type="ORF">LIZ56_13835</name>
</gene>
<keyword evidence="1" id="KW-1133">Transmembrane helix</keyword>
<evidence type="ECO:0000313" key="2">
    <source>
        <dbReference type="EMBL" id="MCB6939480.1"/>
    </source>
</evidence>
<accession>A0AAW4UGB0</accession>
<keyword evidence="1" id="KW-0472">Membrane</keyword>
<organism evidence="2 3">
    <name type="scientific">Agathobacter rectalis</name>
    <dbReference type="NCBI Taxonomy" id="39491"/>
    <lineage>
        <taxon>Bacteria</taxon>
        <taxon>Bacillati</taxon>
        <taxon>Bacillota</taxon>
        <taxon>Clostridia</taxon>
        <taxon>Lachnospirales</taxon>
        <taxon>Lachnospiraceae</taxon>
        <taxon>Agathobacter</taxon>
    </lineage>
</organism>
<dbReference type="Proteomes" id="UP001197684">
    <property type="component" value="Unassembled WGS sequence"/>
</dbReference>
<keyword evidence="1" id="KW-0812">Transmembrane</keyword>
<proteinExistence type="predicted"/>
<comment type="caution">
    <text evidence="2">The sequence shown here is derived from an EMBL/GenBank/DDBJ whole genome shotgun (WGS) entry which is preliminary data.</text>
</comment>
<reference evidence="2" key="1">
    <citation type="submission" date="2021-10" db="EMBL/GenBank/DDBJ databases">
        <title>Collection of gut derived symbiotic bacterial strains cultured from healthy donors.</title>
        <authorList>
            <person name="Lin H."/>
            <person name="Littmann E."/>
            <person name="Kohout C."/>
            <person name="Pamer E.G."/>
        </authorList>
    </citation>
    <scope>NUCLEOTIDE SEQUENCE</scope>
    <source>
        <strain evidence="2">DFI.9.42</strain>
    </source>
</reference>
<name>A0AAW4UGB0_9FIRM</name>
<evidence type="ECO:0000313" key="3">
    <source>
        <dbReference type="Proteomes" id="UP001197684"/>
    </source>
</evidence>